<gene>
    <name evidence="1" type="ORF">METZ01_LOCUS404775</name>
</gene>
<name>A0A382W1A2_9ZZZZ</name>
<dbReference type="Gene3D" id="3.40.50.720">
    <property type="entry name" value="NAD(P)-binding Rossmann-like Domain"/>
    <property type="match status" value="1"/>
</dbReference>
<reference evidence="1" key="1">
    <citation type="submission" date="2018-05" db="EMBL/GenBank/DDBJ databases">
        <authorList>
            <person name="Lanie J.A."/>
            <person name="Ng W.-L."/>
            <person name="Kazmierczak K.M."/>
            <person name="Andrzejewski T.M."/>
            <person name="Davidsen T.M."/>
            <person name="Wayne K.J."/>
            <person name="Tettelin H."/>
            <person name="Glass J.I."/>
            <person name="Rusch D."/>
            <person name="Podicherti R."/>
            <person name="Tsui H.-C.T."/>
            <person name="Winkler M.E."/>
        </authorList>
    </citation>
    <scope>NUCLEOTIDE SEQUENCE</scope>
</reference>
<evidence type="ECO:0000313" key="1">
    <source>
        <dbReference type="EMBL" id="SVD51921.1"/>
    </source>
</evidence>
<sequence length="99" mass="10503">MKKLSLIAGLLLAATVIGLYIVTLPESVPTTPPIPISAAVLDRLPENRKGQVLIYGAYGFTGTGISKLASEYDITPVLAGRNESKLKPLAESLGYDYVV</sequence>
<dbReference type="EMBL" id="UINC01155834">
    <property type="protein sequence ID" value="SVD51921.1"/>
    <property type="molecule type" value="Genomic_DNA"/>
</dbReference>
<dbReference type="InterPro" id="IPR036291">
    <property type="entry name" value="NAD(P)-bd_dom_sf"/>
</dbReference>
<feature type="non-terminal residue" evidence="1">
    <location>
        <position position="99"/>
    </location>
</feature>
<protein>
    <recommendedName>
        <fullName evidence="2">Saccharopine dehydrogenase NADP binding domain-containing protein</fullName>
    </recommendedName>
</protein>
<organism evidence="1">
    <name type="scientific">marine metagenome</name>
    <dbReference type="NCBI Taxonomy" id="408172"/>
    <lineage>
        <taxon>unclassified sequences</taxon>
        <taxon>metagenomes</taxon>
        <taxon>ecological metagenomes</taxon>
    </lineage>
</organism>
<dbReference type="AlphaFoldDB" id="A0A382W1A2"/>
<accession>A0A382W1A2</accession>
<dbReference type="SUPFAM" id="SSF51735">
    <property type="entry name" value="NAD(P)-binding Rossmann-fold domains"/>
    <property type="match status" value="1"/>
</dbReference>
<proteinExistence type="predicted"/>
<evidence type="ECO:0008006" key="2">
    <source>
        <dbReference type="Google" id="ProtNLM"/>
    </source>
</evidence>